<protein>
    <submittedName>
        <fullName evidence="2">Phage baseplate assembly protein V</fullName>
    </submittedName>
</protein>
<dbReference type="NCBIfam" id="TIGR01644">
    <property type="entry name" value="phage_P2_V"/>
    <property type="match status" value="1"/>
</dbReference>
<organism evidence="2 3">
    <name type="scientific">Neisseria subflava</name>
    <dbReference type="NCBI Taxonomy" id="28449"/>
    <lineage>
        <taxon>Bacteria</taxon>
        <taxon>Pseudomonadati</taxon>
        <taxon>Pseudomonadota</taxon>
        <taxon>Betaproteobacteria</taxon>
        <taxon>Neisseriales</taxon>
        <taxon>Neisseriaceae</taxon>
        <taxon>Neisseria</taxon>
    </lineage>
</organism>
<feature type="domain" description="Gp5/Type VI secretion system Vgr protein OB-fold" evidence="1">
    <location>
        <begin position="14"/>
        <end position="81"/>
    </location>
</feature>
<evidence type="ECO:0000313" key="3">
    <source>
        <dbReference type="Proteomes" id="UP001057305"/>
    </source>
</evidence>
<dbReference type="InterPro" id="IPR006531">
    <property type="entry name" value="Gp5/Vgr_OB"/>
</dbReference>
<dbReference type="Gene3D" id="2.40.50.230">
    <property type="entry name" value="Gp5 N-terminal domain"/>
    <property type="match status" value="1"/>
</dbReference>
<dbReference type="Pfam" id="PF04717">
    <property type="entry name" value="Phage_base_V"/>
    <property type="match status" value="1"/>
</dbReference>
<dbReference type="InterPro" id="IPR013046">
    <property type="entry name" value="GpV/Gp45"/>
</dbReference>
<name>A0A9X9N4E5_NEISU</name>
<accession>A0A9X9N4E5</accession>
<dbReference type="EMBL" id="CP073116">
    <property type="protein sequence ID" value="UTG72935.1"/>
    <property type="molecule type" value="Genomic_DNA"/>
</dbReference>
<proteinExistence type="predicted"/>
<evidence type="ECO:0000313" key="2">
    <source>
        <dbReference type="EMBL" id="UTG72935.1"/>
    </source>
</evidence>
<gene>
    <name evidence="2" type="ORF">KCG56_02135</name>
</gene>
<dbReference type="AlphaFoldDB" id="A0A9X9N4E5"/>
<sequence>MQQTHDFGATLQFGVVSAVDEAGHNLRVTIPALEDMETDWLPMVTPAAGGNQFYSLPDEGEQVVCLLDARGENGCVIGAIYSTADKPPASSKDKWIRRFKNGTVIEHDRASGDVSVQTDGVVKIKSGAKVSIETPETMVSGNTTVNGLLTYTAGLSAVNSGGGDAANIEGTMVVNGEIILNGIPLSQHKHPGDSGGKTGLPE</sequence>
<reference evidence="2" key="1">
    <citation type="submission" date="2021-04" db="EMBL/GenBank/DDBJ databases">
        <title>Characterizing Neisseria spp. as novel respiratory pathobionts in bronchiectasis.</title>
        <authorList>
            <person name="Li L."/>
            <person name="Mac Aogain M."/>
            <person name="Xu T."/>
            <person name="Jaggi T.K."/>
            <person name="Chan L.Y."/>
            <person name="Keir H.R."/>
            <person name="Dicker A.J."/>
            <person name="Qu J."/>
            <person name="Liu Y."/>
            <person name="Chen H.S."/>
            <person name="Koh M.S."/>
            <person name="Ong T.H."/>
            <person name="Lim A.Y.H."/>
            <person name="Abisheganaden J."/>
            <person name="Low T.B."/>
            <person name="Oliver B.G."/>
            <person name="Tan N.S."/>
            <person name="Fang M."/>
            <person name="Chalmers J.D."/>
            <person name="Chotirmall S.H."/>
        </authorList>
    </citation>
    <scope>NUCLEOTIDE SEQUENCE</scope>
    <source>
        <strain evidence="2">TT0073</strain>
    </source>
</reference>
<evidence type="ECO:0000259" key="1">
    <source>
        <dbReference type="Pfam" id="PF04717"/>
    </source>
</evidence>
<dbReference type="Proteomes" id="UP001057305">
    <property type="component" value="Chromosome"/>
</dbReference>
<dbReference type="Gene3D" id="6.20.150.10">
    <property type="match status" value="1"/>
</dbReference>
<dbReference type="InterPro" id="IPR037026">
    <property type="entry name" value="Vgr_OB-fold_dom_sf"/>
</dbReference>